<dbReference type="GO" id="GO:0008270">
    <property type="term" value="F:zinc ion binding"/>
    <property type="evidence" value="ECO:0007669"/>
    <property type="project" value="UniProtKB-KW"/>
</dbReference>
<dbReference type="Pfam" id="PF01661">
    <property type="entry name" value="Macro"/>
    <property type="match status" value="1"/>
</dbReference>
<evidence type="ECO:0000256" key="9">
    <source>
        <dbReference type="PROSITE-ProRule" id="PRU00175"/>
    </source>
</evidence>
<dbReference type="InterPro" id="IPR001841">
    <property type="entry name" value="Znf_RING"/>
</dbReference>
<dbReference type="Pfam" id="PF18102">
    <property type="entry name" value="DTC"/>
    <property type="match status" value="1"/>
</dbReference>
<feature type="compositionally biased region" description="Basic and acidic residues" evidence="10">
    <location>
        <begin position="662"/>
        <end position="672"/>
    </location>
</feature>
<dbReference type="Proteomes" id="UP000762676">
    <property type="component" value="Unassembled WGS sequence"/>
</dbReference>
<dbReference type="Gene3D" id="3.30.390.130">
    <property type="match status" value="1"/>
</dbReference>
<feature type="region of interest" description="Disordered" evidence="10">
    <location>
        <begin position="1106"/>
        <end position="1137"/>
    </location>
</feature>
<keyword evidence="5" id="KW-0808">Transferase</keyword>
<evidence type="ECO:0000256" key="4">
    <source>
        <dbReference type="ARBA" id="ARBA00012483"/>
    </source>
</evidence>
<evidence type="ECO:0000313" key="13">
    <source>
        <dbReference type="EMBL" id="GFS23778.1"/>
    </source>
</evidence>
<evidence type="ECO:0000256" key="10">
    <source>
        <dbReference type="SAM" id="MobiDB-lite"/>
    </source>
</evidence>
<dbReference type="PANTHER" id="PTHR12622">
    <property type="entry name" value="DELTEX-RELATED"/>
    <property type="match status" value="1"/>
</dbReference>
<evidence type="ECO:0000256" key="8">
    <source>
        <dbReference type="ARBA" id="ARBA00022833"/>
    </source>
</evidence>
<dbReference type="Gene3D" id="3.30.40.10">
    <property type="entry name" value="Zinc/RING finger domain, C3HC4 (zinc finger)"/>
    <property type="match status" value="1"/>
</dbReference>
<evidence type="ECO:0000259" key="11">
    <source>
        <dbReference type="PROSITE" id="PS50089"/>
    </source>
</evidence>
<feature type="region of interest" description="Disordered" evidence="10">
    <location>
        <begin position="662"/>
        <end position="733"/>
    </location>
</feature>
<dbReference type="InterPro" id="IPR013083">
    <property type="entry name" value="Znf_RING/FYVE/PHD"/>
</dbReference>
<keyword evidence="14" id="KW-1185">Reference proteome</keyword>
<feature type="compositionally biased region" description="Basic and acidic residues" evidence="10">
    <location>
        <begin position="74"/>
        <end position="89"/>
    </location>
</feature>
<dbReference type="InterPro" id="IPR043472">
    <property type="entry name" value="Macro_dom-like"/>
</dbReference>
<feature type="region of interest" description="Disordered" evidence="10">
    <location>
        <begin position="388"/>
        <end position="411"/>
    </location>
</feature>
<feature type="compositionally biased region" description="Polar residues" evidence="10">
    <location>
        <begin position="1106"/>
        <end position="1134"/>
    </location>
</feature>
<comment type="similarity">
    <text evidence="3">Belongs to the Deltex family.</text>
</comment>
<accession>A0AAV4JLX5</accession>
<keyword evidence="7 9" id="KW-0863">Zinc-finger</keyword>
<keyword evidence="8" id="KW-0862">Zinc</keyword>
<feature type="compositionally biased region" description="Basic and acidic residues" evidence="10">
    <location>
        <begin position="390"/>
        <end position="399"/>
    </location>
</feature>
<dbReference type="EMBL" id="BMAT01010302">
    <property type="protein sequence ID" value="GFS23778.1"/>
    <property type="molecule type" value="Genomic_DNA"/>
</dbReference>
<gene>
    <name evidence="13" type="ORF">ElyMa_005141200</name>
</gene>
<protein>
    <recommendedName>
        <fullName evidence="4">RING-type E3 ubiquitin transferase</fullName>
        <ecNumber evidence="4">2.3.2.27</ecNumber>
    </recommendedName>
</protein>
<organism evidence="13 14">
    <name type="scientific">Elysia marginata</name>
    <dbReference type="NCBI Taxonomy" id="1093978"/>
    <lineage>
        <taxon>Eukaryota</taxon>
        <taxon>Metazoa</taxon>
        <taxon>Spiralia</taxon>
        <taxon>Lophotrochozoa</taxon>
        <taxon>Mollusca</taxon>
        <taxon>Gastropoda</taxon>
        <taxon>Heterobranchia</taxon>
        <taxon>Euthyneura</taxon>
        <taxon>Panpulmonata</taxon>
        <taxon>Sacoglossa</taxon>
        <taxon>Placobranchoidea</taxon>
        <taxon>Plakobranchidae</taxon>
        <taxon>Elysia</taxon>
    </lineage>
</organism>
<evidence type="ECO:0000256" key="1">
    <source>
        <dbReference type="ARBA" id="ARBA00000900"/>
    </source>
</evidence>
<name>A0AAV4JLX5_9GAST</name>
<feature type="compositionally biased region" description="Basic and acidic residues" evidence="10">
    <location>
        <begin position="289"/>
        <end position="323"/>
    </location>
</feature>
<dbReference type="GO" id="GO:0061630">
    <property type="term" value="F:ubiquitin protein ligase activity"/>
    <property type="evidence" value="ECO:0007669"/>
    <property type="project" value="UniProtKB-EC"/>
</dbReference>
<evidence type="ECO:0000259" key="12">
    <source>
        <dbReference type="PROSITE" id="PS51154"/>
    </source>
</evidence>
<dbReference type="InterPro" id="IPR039399">
    <property type="entry name" value="Deltex_C_sf"/>
</dbReference>
<keyword evidence="6" id="KW-0479">Metal-binding</keyword>
<comment type="catalytic activity">
    <reaction evidence="1">
        <text>S-ubiquitinyl-[E2 ubiquitin-conjugating enzyme]-L-cysteine + [acceptor protein]-L-lysine = [E2 ubiquitin-conjugating enzyme]-L-cysteine + N(6)-ubiquitinyl-[acceptor protein]-L-lysine.</text>
        <dbReference type="EC" id="2.3.2.27"/>
    </reaction>
</comment>
<dbReference type="Gene3D" id="3.40.220.10">
    <property type="entry name" value="Leucine Aminopeptidase, subunit E, domain 1"/>
    <property type="match status" value="1"/>
</dbReference>
<dbReference type="InterPro" id="IPR039396">
    <property type="entry name" value="Deltex_C"/>
</dbReference>
<evidence type="ECO:0000313" key="14">
    <source>
        <dbReference type="Proteomes" id="UP000762676"/>
    </source>
</evidence>
<evidence type="ECO:0000256" key="5">
    <source>
        <dbReference type="ARBA" id="ARBA00022679"/>
    </source>
</evidence>
<feature type="region of interest" description="Disordered" evidence="10">
    <location>
        <begin position="817"/>
        <end position="879"/>
    </location>
</feature>
<feature type="compositionally biased region" description="Polar residues" evidence="10">
    <location>
        <begin position="61"/>
        <end position="73"/>
    </location>
</feature>
<dbReference type="SUPFAM" id="SSF52949">
    <property type="entry name" value="Macro domain-like"/>
    <property type="match status" value="1"/>
</dbReference>
<feature type="compositionally biased region" description="Basic and acidic residues" evidence="10">
    <location>
        <begin position="694"/>
        <end position="710"/>
    </location>
</feature>
<comment type="pathway">
    <text evidence="2">Protein modification; protein ubiquitination.</text>
</comment>
<evidence type="ECO:0000256" key="3">
    <source>
        <dbReference type="ARBA" id="ARBA00009413"/>
    </source>
</evidence>
<proteinExistence type="inferred from homology"/>
<evidence type="ECO:0000256" key="6">
    <source>
        <dbReference type="ARBA" id="ARBA00022723"/>
    </source>
</evidence>
<feature type="compositionally biased region" description="Polar residues" evidence="10">
    <location>
        <begin position="257"/>
        <end position="282"/>
    </location>
</feature>
<dbReference type="PROSITE" id="PS51154">
    <property type="entry name" value="MACRO"/>
    <property type="match status" value="1"/>
</dbReference>
<dbReference type="InterPro" id="IPR002589">
    <property type="entry name" value="Macro_dom"/>
</dbReference>
<feature type="region of interest" description="Disordered" evidence="10">
    <location>
        <begin position="246"/>
        <end position="331"/>
    </location>
</feature>
<dbReference type="CDD" id="cd02907">
    <property type="entry name" value="Macro_Af1521_BAL-like"/>
    <property type="match status" value="1"/>
</dbReference>
<feature type="region of interest" description="Disordered" evidence="10">
    <location>
        <begin position="425"/>
        <end position="479"/>
    </location>
</feature>
<feature type="compositionally biased region" description="Polar residues" evidence="10">
    <location>
        <begin position="466"/>
        <end position="476"/>
    </location>
</feature>
<feature type="domain" description="Macro" evidence="12">
    <location>
        <begin position="887"/>
        <end position="1054"/>
    </location>
</feature>
<dbReference type="PROSITE" id="PS50089">
    <property type="entry name" value="ZF_RING_2"/>
    <property type="match status" value="1"/>
</dbReference>
<dbReference type="InterPro" id="IPR039398">
    <property type="entry name" value="Deltex_fam"/>
</dbReference>
<evidence type="ECO:0000256" key="2">
    <source>
        <dbReference type="ARBA" id="ARBA00004906"/>
    </source>
</evidence>
<dbReference type="SMART" id="SM00506">
    <property type="entry name" value="A1pp"/>
    <property type="match status" value="1"/>
</dbReference>
<feature type="compositionally biased region" description="Basic and acidic residues" evidence="10">
    <location>
        <begin position="864"/>
        <end position="876"/>
    </location>
</feature>
<evidence type="ECO:0000256" key="7">
    <source>
        <dbReference type="ARBA" id="ARBA00022771"/>
    </source>
</evidence>
<feature type="compositionally biased region" description="Polar residues" evidence="10">
    <location>
        <begin position="1"/>
        <end position="22"/>
    </location>
</feature>
<feature type="compositionally biased region" description="Polar residues" evidence="10">
    <location>
        <begin position="850"/>
        <end position="862"/>
    </location>
</feature>
<dbReference type="SUPFAM" id="SSF57850">
    <property type="entry name" value="RING/U-box"/>
    <property type="match status" value="1"/>
</dbReference>
<reference evidence="13 14" key="1">
    <citation type="journal article" date="2021" name="Elife">
        <title>Chloroplast acquisition without the gene transfer in kleptoplastic sea slugs, Plakobranchus ocellatus.</title>
        <authorList>
            <person name="Maeda T."/>
            <person name="Takahashi S."/>
            <person name="Yoshida T."/>
            <person name="Shimamura S."/>
            <person name="Takaki Y."/>
            <person name="Nagai Y."/>
            <person name="Toyoda A."/>
            <person name="Suzuki Y."/>
            <person name="Arimoto A."/>
            <person name="Ishii H."/>
            <person name="Satoh N."/>
            <person name="Nishiyama T."/>
            <person name="Hasebe M."/>
            <person name="Maruyama T."/>
            <person name="Minagawa J."/>
            <person name="Obokata J."/>
            <person name="Shigenobu S."/>
        </authorList>
    </citation>
    <scope>NUCLEOTIDE SEQUENCE [LARGE SCALE GENOMIC DNA]</scope>
</reference>
<feature type="region of interest" description="Disordered" evidence="10">
    <location>
        <begin position="1142"/>
        <end position="1161"/>
    </location>
</feature>
<dbReference type="GO" id="GO:0007219">
    <property type="term" value="P:Notch signaling pathway"/>
    <property type="evidence" value="ECO:0007669"/>
    <property type="project" value="InterPro"/>
</dbReference>
<feature type="domain" description="RING-type" evidence="11">
    <location>
        <begin position="1364"/>
        <end position="1399"/>
    </location>
</feature>
<sequence>MASLSLEDSGTKTLNNEDQSLNYRKMFLPQNEEKFSSKAQSGVDDSNSDEDPDLAELREFGSSNAVSPITESLSMKDTKSFVGQRDKNAKSKTNSPVTKEILSQGFGLDNEAIRDIISESGSTLSRIHEATTSKVNVKNESKPDRQGVPQDLSSVLVKERPYGNESQTAQLHTGRLERNVESMSVRKEERPFTGEVKSIYIDKETPDDATKIPFCEKASDKVDKFKTEKGGNLTCKTEAEKNVNQTHKNQIEDNGKQGFSGTITSNIYEDTNKTNSISQRTRANPGKENLSEDKRQSRFEHSVEQARKVKSKPQSEEHGHEINDQGGVSQDKFYECKENPSSLDSSLDEDSPSNAANLDACEEEIEKARLCDRGGLVYKETLPSTNFEQRTQETVEPQRHQRLPPIKGTRGICVDENDRAKKLSKDCSLNSSKASLSGYQGSTSEDTVTQKSSPGNGGQRTKRTKVGNSEITNTAKGSYEVADNSVGTRFSEADARGFTPETQAGQTQHMKMLHNMGEELHGRLSKPRQTTPLYPDLQQEMRTSVEDNKAYIQHDSGREYTRQVYHDTDFGKAKSRSSKEAEEFHSQDMVTLRIVTGSRNNSRNRHSRHIDAVRGSPEVGYIRQMETGRFSCHKDHNRMPNDNDMIIDNEDESIRNVERHHYDTLSRSRHSSDSGQFRKHNDSSLSDSDSDDGSENHSRKSNAEIDRSVATKENTQRGFAKGPKEKLDPSSSNIRHALQYGKHLYDDSKGLKKVKIEVDPEIDKTLLSYIAFLPRNTKFSNVEVSLDFYKEGFLQVEGNANEVVTLEEKIRELLKTNGSSSAKHANRRSTDEYMDSMDPTGWPLVHSNDFRTTNSESSGTHKTPNRERSESYEIRKYGSSVDQPSLRSTEFVTELNQIKVKVTKADITIQRVDAIVNAANGRLRHRGGVAKAIAEKAGPELERDCSNFTRDGSSIPVTGLFVSSGGKLPANCVIHAVGPKWERYGEDHKKECARDLRYTVFRCLLEANRRSFKSIAIPSISAAIFAVPTEICTKAYLEAVKTYDLYASKMKRNSLQEILFVDVMPKMVNSIQARFSSGWTMELDLMQAAEDFEFARRHYLTVTQNTSTGQHNVTGPQRTSHYATSTQSMNNSHHGFQEDYNTEHQRNFRQRSQSPRQRSEEYPYTVGHCKLRISTEAALKQRPDMIVVVGDLFQNLHDSPGFNIRDSLPRNQSFPMLKNDYAFYGGIKSLPIILRLFLDGCSKESFNKAFQTLHNITNHMEGLLQQMQLQHVVFTSSNLYSSDDKGGAYPRKIDRKLVGDFTRNVYEFLKSYRPSTDNFQATIATGEDGLPGAQKVLNSRQSQANSSGERGRSGKSSEVHLERCGICLEEEYIRHHLTCCEGIVCTTCVKKVQRCPYCRKPFSRMTGTQPDGRMKISFLKYQKLKGYEKSGSYTITYDFPAGTQGPEHPEPGKRFPAVKRDAYLPTTEEGNKVLRLLRVAFLRRLTFTIGDSRTTGREGVITWNDIHHKTSLKEGQYGYPDPNYLRNVTKELADRGVTEASMTEGERRDFEKVKKDLQKRQYFFDI</sequence>
<dbReference type="CDD" id="cd09633">
    <property type="entry name" value="Deltex_C"/>
    <property type="match status" value="1"/>
</dbReference>
<dbReference type="EC" id="2.3.2.27" evidence="4"/>
<feature type="region of interest" description="Disordered" evidence="10">
    <location>
        <begin position="1"/>
        <end position="98"/>
    </location>
</feature>
<dbReference type="GO" id="GO:0016567">
    <property type="term" value="P:protein ubiquitination"/>
    <property type="evidence" value="ECO:0007669"/>
    <property type="project" value="InterPro"/>
</dbReference>
<comment type="caution">
    <text evidence="13">The sequence shown here is derived from an EMBL/GenBank/DDBJ whole genome shotgun (WGS) entry which is preliminary data.</text>
</comment>
<feature type="compositionally biased region" description="Polar residues" evidence="10">
    <location>
        <begin position="427"/>
        <end position="454"/>
    </location>
</feature>